<dbReference type="EMBL" id="JAWJWE010000004">
    <property type="protein sequence ID" value="KAK6636446.1"/>
    <property type="molecule type" value="Genomic_DNA"/>
</dbReference>
<feature type="coiled-coil region" evidence="1">
    <location>
        <begin position="162"/>
        <end position="189"/>
    </location>
</feature>
<evidence type="ECO:0008006" key="5">
    <source>
        <dbReference type="Google" id="ProtNLM"/>
    </source>
</evidence>
<organism evidence="3 4">
    <name type="scientific">Polyplax serrata</name>
    <name type="common">Common mouse louse</name>
    <dbReference type="NCBI Taxonomy" id="468196"/>
    <lineage>
        <taxon>Eukaryota</taxon>
        <taxon>Metazoa</taxon>
        <taxon>Ecdysozoa</taxon>
        <taxon>Arthropoda</taxon>
        <taxon>Hexapoda</taxon>
        <taxon>Insecta</taxon>
        <taxon>Pterygota</taxon>
        <taxon>Neoptera</taxon>
        <taxon>Paraneoptera</taxon>
        <taxon>Psocodea</taxon>
        <taxon>Troctomorpha</taxon>
        <taxon>Phthiraptera</taxon>
        <taxon>Anoplura</taxon>
        <taxon>Polyplacidae</taxon>
        <taxon>Polyplax</taxon>
    </lineage>
</organism>
<reference evidence="3 4" key="1">
    <citation type="submission" date="2023-10" db="EMBL/GenBank/DDBJ databases">
        <title>Genomes of two closely related lineages of the louse Polyplax serrata with different host specificities.</title>
        <authorList>
            <person name="Martinu J."/>
            <person name="Tarabai H."/>
            <person name="Stefka J."/>
            <person name="Hypsa V."/>
        </authorList>
    </citation>
    <scope>NUCLEOTIDE SEQUENCE [LARGE SCALE GENOMIC DNA]</scope>
    <source>
        <strain evidence="3">HR10_N</strain>
    </source>
</reference>
<keyword evidence="1" id="KW-0175">Coiled coil</keyword>
<evidence type="ECO:0000313" key="3">
    <source>
        <dbReference type="EMBL" id="KAK6636446.1"/>
    </source>
</evidence>
<keyword evidence="2" id="KW-0732">Signal</keyword>
<dbReference type="Proteomes" id="UP001372834">
    <property type="component" value="Unassembled WGS sequence"/>
</dbReference>
<feature type="chain" id="PRO_5043016710" description="Apolipophorin-III" evidence="2">
    <location>
        <begin position="20"/>
        <end position="194"/>
    </location>
</feature>
<dbReference type="InterPro" id="IPR010009">
    <property type="entry name" value="ApoLp-III"/>
</dbReference>
<dbReference type="GO" id="GO:0006869">
    <property type="term" value="P:lipid transport"/>
    <property type="evidence" value="ECO:0007669"/>
    <property type="project" value="InterPro"/>
</dbReference>
<dbReference type="AlphaFoldDB" id="A0AAN8S716"/>
<evidence type="ECO:0000256" key="1">
    <source>
        <dbReference type="SAM" id="Coils"/>
    </source>
</evidence>
<gene>
    <name evidence="3" type="ORF">RUM43_010107</name>
</gene>
<feature type="signal peptide" evidence="2">
    <location>
        <begin position="1"/>
        <end position="19"/>
    </location>
</feature>
<dbReference type="Gene3D" id="1.20.120.20">
    <property type="entry name" value="Apolipoprotein"/>
    <property type="match status" value="1"/>
</dbReference>
<feature type="coiled-coil region" evidence="1">
    <location>
        <begin position="61"/>
        <end position="92"/>
    </location>
</feature>
<dbReference type="GO" id="GO:0008289">
    <property type="term" value="F:lipid binding"/>
    <property type="evidence" value="ECO:0007669"/>
    <property type="project" value="InterPro"/>
</dbReference>
<evidence type="ECO:0000256" key="2">
    <source>
        <dbReference type="SAM" id="SignalP"/>
    </source>
</evidence>
<comment type="caution">
    <text evidence="3">The sequence shown here is derived from an EMBL/GenBank/DDBJ whole genome shotgun (WGS) entry which is preliminary data.</text>
</comment>
<protein>
    <recommendedName>
        <fullName evidence="5">Apolipophorin-III</fullName>
    </recommendedName>
</protein>
<dbReference type="Pfam" id="PF07464">
    <property type="entry name" value="ApoLp-III"/>
    <property type="match status" value="1"/>
</dbReference>
<proteinExistence type="predicted"/>
<evidence type="ECO:0000313" key="4">
    <source>
        <dbReference type="Proteomes" id="UP001372834"/>
    </source>
</evidence>
<sequence length="194" mass="21187">MFSKGFLLLLASLAVFSAAEESAVNLFKDDVAKATEMVQKFGEHIKDMLGLDNLPAASDVVDIIKNQAKNFADQAEQVQKQLDIEIKRLTNSTIAEGASQLNSKILETVSNLRSQVESSPLTKEALDLQGKFQDGLSELLEQSKKFALEVEPGVHGVMSDLEKLAKKVVDDAVQNLDQLQQKIHTATGHTAHSE</sequence>
<name>A0AAN8S716_POLSC</name>
<dbReference type="SUPFAM" id="SSF47857">
    <property type="entry name" value="Apolipophorin-III"/>
    <property type="match status" value="1"/>
</dbReference>
<accession>A0AAN8S716</accession>
<dbReference type="GO" id="GO:0005576">
    <property type="term" value="C:extracellular region"/>
    <property type="evidence" value="ECO:0007669"/>
    <property type="project" value="InterPro"/>
</dbReference>